<keyword evidence="1" id="KW-1133">Transmembrane helix</keyword>
<gene>
    <name evidence="2" type="ORF">VO63_01770</name>
</gene>
<comment type="caution">
    <text evidence="2">The sequence shown here is derived from an EMBL/GenBank/DDBJ whole genome shotgun (WGS) entry which is preliminary data.</text>
</comment>
<accession>A0A2P2GVR6</accession>
<evidence type="ECO:0000313" key="2">
    <source>
        <dbReference type="EMBL" id="KKZ75576.1"/>
    </source>
</evidence>
<keyword evidence="3" id="KW-1185">Reference proteome</keyword>
<reference evidence="2 3" key="1">
    <citation type="submission" date="2015-05" db="EMBL/GenBank/DDBJ databases">
        <title>Draft Genome assembly of Streptomyces showdoensis.</title>
        <authorList>
            <person name="Thapa K.K."/>
            <person name="Metsa-Ketela M."/>
        </authorList>
    </citation>
    <scope>NUCLEOTIDE SEQUENCE [LARGE SCALE GENOMIC DNA]</scope>
    <source>
        <strain evidence="2 3">ATCC 15227</strain>
    </source>
</reference>
<dbReference type="Proteomes" id="UP000265325">
    <property type="component" value="Unassembled WGS sequence"/>
</dbReference>
<dbReference type="OrthoDB" id="4334720at2"/>
<protein>
    <submittedName>
        <fullName evidence="2">Uncharacterized protein</fullName>
    </submittedName>
</protein>
<organism evidence="2 3">
    <name type="scientific">Streptomyces showdoensis</name>
    <dbReference type="NCBI Taxonomy" id="68268"/>
    <lineage>
        <taxon>Bacteria</taxon>
        <taxon>Bacillati</taxon>
        <taxon>Actinomycetota</taxon>
        <taxon>Actinomycetes</taxon>
        <taxon>Kitasatosporales</taxon>
        <taxon>Streptomycetaceae</taxon>
        <taxon>Streptomyces</taxon>
    </lineage>
</organism>
<keyword evidence="1" id="KW-0472">Membrane</keyword>
<feature type="transmembrane region" description="Helical" evidence="1">
    <location>
        <begin position="147"/>
        <end position="167"/>
    </location>
</feature>
<dbReference type="EMBL" id="LAQS01000002">
    <property type="protein sequence ID" value="KKZ75576.1"/>
    <property type="molecule type" value="Genomic_DNA"/>
</dbReference>
<proteinExistence type="predicted"/>
<feature type="transmembrane region" description="Helical" evidence="1">
    <location>
        <begin position="241"/>
        <end position="269"/>
    </location>
</feature>
<dbReference type="AlphaFoldDB" id="A0A2P2GVR6"/>
<feature type="transmembrane region" description="Helical" evidence="1">
    <location>
        <begin position="121"/>
        <end position="141"/>
    </location>
</feature>
<sequence length="280" mass="29979">MSITAPIPVLHGGKDTVVRTEGEALLVRRPHEETHIPLKAVGRVVAEGRTVTIELTTAPATVTRHVHRIWDVDEAAAASFAEAVNAALPERTEEADGADLVSGERLYQPSYRNWIRGLKRGALLGTLAAVALCVLVGVTGHPVAMTAIIPSAFFAIPITALGAFLLFEPHEERHLRKHGVRTSAIRLRGEHGRYAYTDPGGVIRTVRSSEQSWNIEAAYDPRDPGRVAPLRSRARRIRTAAVALSVLGVGLLFTAGAVGSVVAAFLGFFEGPAWNGTTSP</sequence>
<evidence type="ECO:0000256" key="1">
    <source>
        <dbReference type="SAM" id="Phobius"/>
    </source>
</evidence>
<dbReference type="RefSeq" id="WP_046905666.1">
    <property type="nucleotide sequence ID" value="NZ_BAAAXG010000026.1"/>
</dbReference>
<evidence type="ECO:0000313" key="3">
    <source>
        <dbReference type="Proteomes" id="UP000265325"/>
    </source>
</evidence>
<name>A0A2P2GVR6_STREW</name>
<keyword evidence="1" id="KW-0812">Transmembrane</keyword>